<evidence type="ECO:0000256" key="3">
    <source>
        <dbReference type="ARBA" id="ARBA00007739"/>
    </source>
</evidence>
<comment type="catalytic activity">
    <reaction evidence="13">
        <text>Preferential cleavage: (Ac)2-L-Lys-D-Ala-|-D-Ala. Also transpeptidation of peptidyl-alanyl moieties that are N-acyl substituents of D-alanine.</text>
        <dbReference type="EC" id="3.4.16.4"/>
    </reaction>
</comment>
<dbReference type="GO" id="GO:0030288">
    <property type="term" value="C:outer membrane-bounded periplasmic space"/>
    <property type="evidence" value="ECO:0007669"/>
    <property type="project" value="TreeGrafter"/>
</dbReference>
<feature type="compositionally biased region" description="Pro residues" evidence="15">
    <location>
        <begin position="574"/>
        <end position="587"/>
    </location>
</feature>
<dbReference type="OrthoDB" id="9766909at2"/>
<organism evidence="18 19">
    <name type="scientific">Phenylobacterium zucineum (strain HLK1)</name>
    <dbReference type="NCBI Taxonomy" id="450851"/>
    <lineage>
        <taxon>Bacteria</taxon>
        <taxon>Pseudomonadati</taxon>
        <taxon>Pseudomonadota</taxon>
        <taxon>Alphaproteobacteria</taxon>
        <taxon>Caulobacterales</taxon>
        <taxon>Caulobacteraceae</taxon>
        <taxon>Phenylobacterium</taxon>
    </lineage>
</organism>
<dbReference type="InterPro" id="IPR001460">
    <property type="entry name" value="PCN-bd_Tpept"/>
</dbReference>
<dbReference type="Gene3D" id="1.10.3810.10">
    <property type="entry name" value="Biosynthetic peptidoglycan transglycosylase-like"/>
    <property type="match status" value="1"/>
</dbReference>
<evidence type="ECO:0000256" key="11">
    <source>
        <dbReference type="ARBA" id="ARBA00023268"/>
    </source>
</evidence>
<evidence type="ECO:0000259" key="16">
    <source>
        <dbReference type="Pfam" id="PF00905"/>
    </source>
</evidence>
<keyword evidence="7" id="KW-0808">Transferase</keyword>
<dbReference type="GO" id="GO:0071555">
    <property type="term" value="P:cell wall organization"/>
    <property type="evidence" value="ECO:0007669"/>
    <property type="project" value="UniProtKB-KW"/>
</dbReference>
<proteinExistence type="inferred from homology"/>
<dbReference type="Proteomes" id="UP000001868">
    <property type="component" value="Chromosome"/>
</dbReference>
<comment type="catalytic activity">
    <reaction evidence="14">
        <text>[GlcNAc-(1-&gt;4)-Mur2Ac(oyl-L-Ala-gamma-D-Glu-L-Lys-D-Ala-D-Ala)](n)-di-trans,octa-cis-undecaprenyl diphosphate + beta-D-GlcNAc-(1-&gt;4)-Mur2Ac(oyl-L-Ala-gamma-D-Glu-L-Lys-D-Ala-D-Ala)-di-trans,octa-cis-undecaprenyl diphosphate = [GlcNAc-(1-&gt;4)-Mur2Ac(oyl-L-Ala-gamma-D-Glu-L-Lys-D-Ala-D-Ala)](n+1)-di-trans,octa-cis-undecaprenyl diphosphate + di-trans,octa-cis-undecaprenyl diphosphate + H(+)</text>
        <dbReference type="Rhea" id="RHEA:23708"/>
        <dbReference type="Rhea" id="RHEA-COMP:9602"/>
        <dbReference type="Rhea" id="RHEA-COMP:9603"/>
        <dbReference type="ChEBI" id="CHEBI:15378"/>
        <dbReference type="ChEBI" id="CHEBI:58405"/>
        <dbReference type="ChEBI" id="CHEBI:60033"/>
        <dbReference type="ChEBI" id="CHEBI:78435"/>
        <dbReference type="EC" id="2.4.99.28"/>
    </reaction>
</comment>
<keyword evidence="4" id="KW-0121">Carboxypeptidase</keyword>
<keyword evidence="8" id="KW-0378">Hydrolase</keyword>
<evidence type="ECO:0000313" key="19">
    <source>
        <dbReference type="Proteomes" id="UP000001868"/>
    </source>
</evidence>
<dbReference type="GO" id="GO:0009002">
    <property type="term" value="F:serine-type D-Ala-D-Ala carboxypeptidase activity"/>
    <property type="evidence" value="ECO:0007669"/>
    <property type="project" value="UniProtKB-EC"/>
</dbReference>
<evidence type="ECO:0000256" key="9">
    <source>
        <dbReference type="ARBA" id="ARBA00022960"/>
    </source>
</evidence>
<comment type="similarity">
    <text evidence="3">In the N-terminal section; belongs to the glycosyltransferase 51 family.</text>
</comment>
<dbReference type="GO" id="GO:0008658">
    <property type="term" value="F:penicillin binding"/>
    <property type="evidence" value="ECO:0007669"/>
    <property type="project" value="InterPro"/>
</dbReference>
<feature type="domain" description="Penicillin-binding protein transpeptidase" evidence="16">
    <location>
        <begin position="297"/>
        <end position="526"/>
    </location>
</feature>
<keyword evidence="6" id="KW-0328">Glycosyltransferase</keyword>
<accession>B4R7Z6</accession>
<dbReference type="RefSeq" id="WP_012521675.1">
    <property type="nucleotide sequence ID" value="NC_011144.1"/>
</dbReference>
<reference evidence="18 19" key="1">
    <citation type="journal article" date="2008" name="BMC Genomics">
        <title>Complete genome of Phenylobacterium zucineum - a novel facultative intracellular bacterium isolated from human erythroleukemia cell line K562.</title>
        <authorList>
            <person name="Luo Y."/>
            <person name="Xu X."/>
            <person name="Ding Z."/>
            <person name="Liu Z."/>
            <person name="Zhang B."/>
            <person name="Yan Z."/>
            <person name="Sun J."/>
            <person name="Hu S."/>
            <person name="Hu X."/>
        </authorList>
    </citation>
    <scope>NUCLEOTIDE SEQUENCE [LARGE SCALE GENOMIC DNA]</scope>
    <source>
        <strain evidence="18 19">HLK1</strain>
    </source>
</reference>
<dbReference type="Pfam" id="PF00912">
    <property type="entry name" value="Transgly"/>
    <property type="match status" value="1"/>
</dbReference>
<evidence type="ECO:0000256" key="12">
    <source>
        <dbReference type="ARBA" id="ARBA00023316"/>
    </source>
</evidence>
<dbReference type="InterPro" id="IPR036950">
    <property type="entry name" value="PBP_transglycosylase"/>
</dbReference>
<evidence type="ECO:0000259" key="17">
    <source>
        <dbReference type="Pfam" id="PF00912"/>
    </source>
</evidence>
<evidence type="ECO:0000256" key="2">
    <source>
        <dbReference type="ARBA" id="ARBA00007090"/>
    </source>
</evidence>
<evidence type="ECO:0000256" key="15">
    <source>
        <dbReference type="SAM" id="MobiDB-lite"/>
    </source>
</evidence>
<dbReference type="InterPro" id="IPR012338">
    <property type="entry name" value="Beta-lactam/transpept-like"/>
</dbReference>
<dbReference type="PANTHER" id="PTHR32282:SF33">
    <property type="entry name" value="PEPTIDOGLYCAN GLYCOSYLTRANSFERASE"/>
    <property type="match status" value="1"/>
</dbReference>
<dbReference type="PANTHER" id="PTHR32282">
    <property type="entry name" value="BINDING PROTEIN TRANSPEPTIDASE, PUTATIVE-RELATED"/>
    <property type="match status" value="1"/>
</dbReference>
<dbReference type="GO" id="GO:0008360">
    <property type="term" value="P:regulation of cell shape"/>
    <property type="evidence" value="ECO:0007669"/>
    <property type="project" value="UniProtKB-KW"/>
</dbReference>
<dbReference type="GO" id="GO:0009252">
    <property type="term" value="P:peptidoglycan biosynthetic process"/>
    <property type="evidence" value="ECO:0007669"/>
    <property type="project" value="UniProtKB-UniPathway"/>
</dbReference>
<dbReference type="NCBIfam" id="TIGR02074">
    <property type="entry name" value="PBP_1a_fam"/>
    <property type="match status" value="1"/>
</dbReference>
<comment type="pathway">
    <text evidence="1">Cell wall biogenesis; peptidoglycan biosynthesis.</text>
</comment>
<keyword evidence="5" id="KW-0645">Protease</keyword>
<dbReference type="Gene3D" id="3.40.710.10">
    <property type="entry name" value="DD-peptidase/beta-lactamase superfamily"/>
    <property type="match status" value="1"/>
</dbReference>
<feature type="region of interest" description="Disordered" evidence="15">
    <location>
        <begin position="571"/>
        <end position="608"/>
    </location>
</feature>
<keyword evidence="9" id="KW-0133">Cell shape</keyword>
<keyword evidence="12" id="KW-0961">Cell wall biogenesis/degradation</keyword>
<evidence type="ECO:0000256" key="10">
    <source>
        <dbReference type="ARBA" id="ARBA00022984"/>
    </source>
</evidence>
<evidence type="ECO:0000256" key="8">
    <source>
        <dbReference type="ARBA" id="ARBA00022801"/>
    </source>
</evidence>
<keyword evidence="10" id="KW-0573">Peptidoglycan synthesis</keyword>
<dbReference type="GO" id="GO:0008955">
    <property type="term" value="F:peptidoglycan glycosyltransferase activity"/>
    <property type="evidence" value="ECO:0007669"/>
    <property type="project" value="UniProtKB-EC"/>
</dbReference>
<dbReference type="GO" id="GO:0006508">
    <property type="term" value="P:proteolysis"/>
    <property type="evidence" value="ECO:0007669"/>
    <property type="project" value="UniProtKB-KW"/>
</dbReference>
<comment type="similarity">
    <text evidence="2">In the C-terminal section; belongs to the transpeptidase family.</text>
</comment>
<dbReference type="InterPro" id="IPR023346">
    <property type="entry name" value="Lysozyme-like_dom_sf"/>
</dbReference>
<dbReference type="CAZy" id="GT51">
    <property type="family name" value="Glycosyltransferase Family 51"/>
</dbReference>
<dbReference type="EMBL" id="CP000747">
    <property type="protein sequence ID" value="ACG77529.1"/>
    <property type="molecule type" value="Genomic_DNA"/>
</dbReference>
<evidence type="ECO:0000256" key="13">
    <source>
        <dbReference type="ARBA" id="ARBA00034000"/>
    </source>
</evidence>
<dbReference type="UniPathway" id="UPA00219"/>
<dbReference type="HOGENOM" id="CLU_006354_2_7_5"/>
<dbReference type="FunFam" id="1.10.3810.10:FF:000001">
    <property type="entry name" value="Penicillin-binding protein 1A"/>
    <property type="match status" value="1"/>
</dbReference>
<evidence type="ECO:0000256" key="6">
    <source>
        <dbReference type="ARBA" id="ARBA00022676"/>
    </source>
</evidence>
<evidence type="ECO:0000256" key="7">
    <source>
        <dbReference type="ARBA" id="ARBA00022679"/>
    </source>
</evidence>
<evidence type="ECO:0000313" key="18">
    <source>
        <dbReference type="EMBL" id="ACG77529.1"/>
    </source>
</evidence>
<dbReference type="SUPFAM" id="SSF53955">
    <property type="entry name" value="Lysozyme-like"/>
    <property type="match status" value="1"/>
</dbReference>
<name>B4R7Z6_PHEZH</name>
<dbReference type="InterPro" id="IPR050396">
    <property type="entry name" value="Glycosyltr_51/Transpeptidase"/>
</dbReference>
<dbReference type="Pfam" id="PF00905">
    <property type="entry name" value="Transpeptidase"/>
    <property type="match status" value="1"/>
</dbReference>
<keyword evidence="19" id="KW-1185">Reference proteome</keyword>
<protein>
    <submittedName>
        <fullName evidence="18">Penicillin-binding protein, 1A family</fullName>
    </submittedName>
</protein>
<evidence type="ECO:0000256" key="5">
    <source>
        <dbReference type="ARBA" id="ARBA00022670"/>
    </source>
</evidence>
<dbReference type="InterPro" id="IPR001264">
    <property type="entry name" value="Glyco_trans_51"/>
</dbReference>
<evidence type="ECO:0000256" key="4">
    <source>
        <dbReference type="ARBA" id="ARBA00022645"/>
    </source>
</evidence>
<dbReference type="STRING" id="450851.PHZ_c1115"/>
<dbReference type="SUPFAM" id="SSF56601">
    <property type="entry name" value="beta-lactamase/transpeptidase-like"/>
    <property type="match status" value="1"/>
</dbReference>
<dbReference type="eggNOG" id="COG0744">
    <property type="taxonomic scope" value="Bacteria"/>
</dbReference>
<dbReference type="KEGG" id="pzu:PHZ_c1115"/>
<gene>
    <name evidence="18" type="ordered locus">PHZ_c1115</name>
</gene>
<keyword evidence="11" id="KW-0511">Multifunctional enzyme</keyword>
<evidence type="ECO:0000256" key="14">
    <source>
        <dbReference type="ARBA" id="ARBA00049902"/>
    </source>
</evidence>
<sequence length="608" mass="64245">MLALAAAANLALAQAPELPRLPEIRRDPQITYVDRSGAVIGVRGGRYAPPVDLGRLPAHVPAAFVAIEDRRFYEHNGVDARGIARALVVAVGEGKATQGASTITQQLARNLFLSQDRTLERKATEIAYALQLERTYSKKQILALYLSRVYFGSGAYGLEAAAQRYFNKPAAKLTVREAAILAGVLKSPTNYNPALETEAALARSKLVLDAMVETGAISPATRKKALAQTPRIWKTAPTAGAQYFIDWIDGQVRQTAGKVRQDVIVETTLDLPMEMAAADAARRTAAAHASARAEQAAVVAIDGQGRVRALVGGTDYARAPYNRAASAKRQAGSAWKPFVYLAALEAGLTPDAPVVDEPVTIAGWSPDNYTLTHLGPITLEQAAAQSVNTVAARLADEVGRQNVAATARRLGIVSAVNTDPAMALGTSLVTPLEMTAAYTAFANGGMRVQPYGIERIRTRSGVTLYQRKPQPPVAAVANPPLSDLNRMLRTAIASGTGARAKVPGYDLAGKTGTTSDYRDAWFCGYTGGLAACAWMGRDDNTPMGRITGGGAPAELWRGFMATALRRVPAQAIPAGPPVAPPPPPPVEAEPVLTPTAAETDLPPEPDPG</sequence>
<dbReference type="AlphaFoldDB" id="B4R7Z6"/>
<feature type="domain" description="Glycosyl transferase family 51" evidence="17">
    <location>
        <begin position="46"/>
        <end position="211"/>
    </location>
</feature>
<evidence type="ECO:0000256" key="1">
    <source>
        <dbReference type="ARBA" id="ARBA00004752"/>
    </source>
</evidence>